<comment type="subcellular location">
    <subcellularLocation>
        <location evidence="1">Membrane</location>
        <topology evidence="1">Multi-pass membrane protein</topology>
    </subcellularLocation>
</comment>
<keyword evidence="8" id="KW-1185">Reference proteome</keyword>
<dbReference type="PANTHER" id="PTHR43461">
    <property type="entry name" value="TRANSMEMBRANE PROTEIN 256"/>
    <property type="match status" value="1"/>
</dbReference>
<evidence type="ECO:0000256" key="1">
    <source>
        <dbReference type="ARBA" id="ARBA00004141"/>
    </source>
</evidence>
<protein>
    <submittedName>
        <fullName evidence="7">DUF423 domain-containing protein</fullName>
    </submittedName>
</protein>
<dbReference type="PANTHER" id="PTHR43461:SF1">
    <property type="entry name" value="TRANSMEMBRANE PROTEIN 256"/>
    <property type="match status" value="1"/>
</dbReference>
<feature type="transmembrane region" description="Helical" evidence="6">
    <location>
        <begin position="70"/>
        <end position="89"/>
    </location>
</feature>
<evidence type="ECO:0000313" key="7">
    <source>
        <dbReference type="EMBL" id="MEM0541763.1"/>
    </source>
</evidence>
<keyword evidence="4 6" id="KW-1133">Transmembrane helix</keyword>
<evidence type="ECO:0000256" key="4">
    <source>
        <dbReference type="ARBA" id="ARBA00022989"/>
    </source>
</evidence>
<comment type="caution">
    <text evidence="7">The sequence shown here is derived from an EMBL/GenBank/DDBJ whole genome shotgun (WGS) entry which is preliminary data.</text>
</comment>
<dbReference type="Proteomes" id="UP001460072">
    <property type="component" value="Unassembled WGS sequence"/>
</dbReference>
<feature type="transmembrane region" description="Helical" evidence="6">
    <location>
        <begin position="101"/>
        <end position="124"/>
    </location>
</feature>
<dbReference type="InterPro" id="IPR006696">
    <property type="entry name" value="DUF423"/>
</dbReference>
<accession>A0ABU9N5D1</accession>
<evidence type="ECO:0000313" key="8">
    <source>
        <dbReference type="Proteomes" id="UP001460072"/>
    </source>
</evidence>
<sequence length="128" mass="14239">MERKVISIASLMGMIAIILGAFGAHALKKELSTEELATFEIGVKYQMYHSLFLLFIGITSLIDEKIKKTIFRLVIIGVIFFSGSIYLLATKSITGIDFKPFGIITPIGGALLIVAWGILFWRVLKMKK</sequence>
<evidence type="ECO:0000256" key="5">
    <source>
        <dbReference type="ARBA" id="ARBA00023136"/>
    </source>
</evidence>
<reference evidence="7 8" key="1">
    <citation type="submission" date="2024-03" db="EMBL/GenBank/DDBJ databases">
        <title>Two novel species of the genus Flavobacterium exhibiting potentially degradation of complex polysaccharides.</title>
        <authorList>
            <person name="Lian X."/>
        </authorList>
    </citation>
    <scope>NUCLEOTIDE SEQUENCE [LARGE SCALE GENOMIC DNA]</scope>
    <source>
        <strain evidence="8">j3</strain>
    </source>
</reference>
<feature type="transmembrane region" description="Helical" evidence="6">
    <location>
        <begin position="47"/>
        <end position="63"/>
    </location>
</feature>
<gene>
    <name evidence="7" type="ORF">WFZ85_03985</name>
</gene>
<evidence type="ECO:0000256" key="2">
    <source>
        <dbReference type="ARBA" id="ARBA00009694"/>
    </source>
</evidence>
<name>A0ABU9N5D1_9FLAO</name>
<evidence type="ECO:0000256" key="3">
    <source>
        <dbReference type="ARBA" id="ARBA00022692"/>
    </source>
</evidence>
<keyword evidence="5 6" id="KW-0472">Membrane</keyword>
<keyword evidence="3 6" id="KW-0812">Transmembrane</keyword>
<organism evidence="7 8">
    <name type="scientific">Flavobacterium aureirubrum</name>
    <dbReference type="NCBI Taxonomy" id="3133147"/>
    <lineage>
        <taxon>Bacteria</taxon>
        <taxon>Pseudomonadati</taxon>
        <taxon>Bacteroidota</taxon>
        <taxon>Flavobacteriia</taxon>
        <taxon>Flavobacteriales</taxon>
        <taxon>Flavobacteriaceae</taxon>
        <taxon>Flavobacterium</taxon>
    </lineage>
</organism>
<comment type="similarity">
    <text evidence="2">Belongs to the UPF0382 family.</text>
</comment>
<evidence type="ECO:0000256" key="6">
    <source>
        <dbReference type="SAM" id="Phobius"/>
    </source>
</evidence>
<dbReference type="EMBL" id="JBCGDO010000003">
    <property type="protein sequence ID" value="MEM0541763.1"/>
    <property type="molecule type" value="Genomic_DNA"/>
</dbReference>
<proteinExistence type="inferred from homology"/>
<feature type="transmembrane region" description="Helical" evidence="6">
    <location>
        <begin position="5"/>
        <end position="27"/>
    </location>
</feature>
<dbReference type="Pfam" id="PF04241">
    <property type="entry name" value="DUF423"/>
    <property type="match status" value="1"/>
</dbReference>
<dbReference type="RefSeq" id="WP_342694990.1">
    <property type="nucleotide sequence ID" value="NZ_JBCGDO010000003.1"/>
</dbReference>